<evidence type="ECO:0000313" key="2">
    <source>
        <dbReference type="EMBL" id="GAA5228326.1"/>
    </source>
</evidence>
<keyword evidence="1" id="KW-0175">Coiled coil</keyword>
<dbReference type="Pfam" id="PF11855">
    <property type="entry name" value="DUF3375"/>
    <property type="match status" value="1"/>
</dbReference>
<gene>
    <name evidence="2" type="ORF">GCM10025778_28600</name>
</gene>
<reference evidence="3" key="1">
    <citation type="journal article" date="2019" name="Int. J. Syst. Evol. Microbiol.">
        <title>The Global Catalogue of Microorganisms (GCM) 10K type strain sequencing project: providing services to taxonomists for standard genome sequencing and annotation.</title>
        <authorList>
            <consortium name="The Broad Institute Genomics Platform"/>
            <consortium name="The Broad Institute Genome Sequencing Center for Infectious Disease"/>
            <person name="Wu L."/>
            <person name="Ma J."/>
        </authorList>
    </citation>
    <scope>NUCLEOTIDE SEQUENCE [LARGE SCALE GENOMIC DNA]</scope>
    <source>
        <strain evidence="3">JCM 18952</strain>
    </source>
</reference>
<organism evidence="2 3">
    <name type="scientific">Paeniglutamicibacter antarcticus</name>
    <dbReference type="NCBI Taxonomy" id="494023"/>
    <lineage>
        <taxon>Bacteria</taxon>
        <taxon>Bacillati</taxon>
        <taxon>Actinomycetota</taxon>
        <taxon>Actinomycetes</taxon>
        <taxon>Micrococcales</taxon>
        <taxon>Micrococcaceae</taxon>
        <taxon>Paeniglutamicibacter</taxon>
    </lineage>
</organism>
<evidence type="ECO:0000256" key="1">
    <source>
        <dbReference type="SAM" id="Coils"/>
    </source>
</evidence>
<feature type="coiled-coil region" evidence="1">
    <location>
        <begin position="184"/>
        <end position="211"/>
    </location>
</feature>
<protein>
    <submittedName>
        <fullName evidence="2">DUF3375 domain-containing protein</fullName>
    </submittedName>
</protein>
<feature type="coiled-coil region" evidence="1">
    <location>
        <begin position="295"/>
        <end position="322"/>
    </location>
</feature>
<comment type="caution">
    <text evidence="2">The sequence shown here is derived from an EMBL/GenBank/DDBJ whole genome shotgun (WGS) entry which is preliminary data.</text>
</comment>
<proteinExistence type="predicted"/>
<dbReference type="Proteomes" id="UP001501257">
    <property type="component" value="Unassembled WGS sequence"/>
</dbReference>
<dbReference type="InterPro" id="IPR021804">
    <property type="entry name" value="DUF3375"/>
</dbReference>
<sequence length="480" mass="54177">MDYYAVQGLRANHPGWALLRADHAPLVIAFFAAAFIEPNRRNISRHELVDSLEDVLFMVREGDEGETFPRGAAEYLDNWAAPEKAWLRKFYIEGQDDPIFDLTPTTEDAVRWVQSLQGREFVATQSRLTGIFALLKSLVQGSETDPVLRLAQLSAERATIDAQIEAVSAGDMPVMTAPEALDHYQQLRAQAQDLLSDFREVEQNFRNLDRKVRERIATWEGSQGELLDAIFTNQEDISGSLQGRTFQGFWDYLMSPAQRAELTDLLERATKIPTLARVDGLGEILHLQRDWLPAVEQTQGTVRRLSQQMRRLLDDKVFLENKRIMQLIRSIESNALALRNDPPAGPVAQLAAQQAEIGLPFERPLYKPGTQVPIDDEVALAEDTQVDSSALFDQFYVDRDQLQSNIDQVLGQLPQANLGQVLGAHPLEKGLAELVMYFQIAAESKWASIDASRTQRLRWMTDTGAQREATVEHVIFVRPE</sequence>
<evidence type="ECO:0000313" key="3">
    <source>
        <dbReference type="Proteomes" id="UP001501257"/>
    </source>
</evidence>
<keyword evidence="3" id="KW-1185">Reference proteome</keyword>
<dbReference type="EMBL" id="BAABLK010000037">
    <property type="protein sequence ID" value="GAA5228326.1"/>
    <property type="molecule type" value="Genomic_DNA"/>
</dbReference>
<accession>A0ABP9TPL9</accession>
<name>A0ABP9TPL9_9MICC</name>
<dbReference type="RefSeq" id="WP_210099386.1">
    <property type="nucleotide sequence ID" value="NZ_BAABLK010000037.1"/>
</dbReference>